<gene>
    <name evidence="2" type="ORF">EDC19_2301</name>
</gene>
<evidence type="ECO:0000313" key="3">
    <source>
        <dbReference type="Proteomes" id="UP000294545"/>
    </source>
</evidence>
<dbReference type="Proteomes" id="UP000294545">
    <property type="component" value="Unassembled WGS sequence"/>
</dbReference>
<dbReference type="RefSeq" id="WP_132282981.1">
    <property type="nucleotide sequence ID" value="NZ_SMGQ01000015.1"/>
</dbReference>
<reference evidence="2 3" key="1">
    <citation type="submission" date="2019-03" db="EMBL/GenBank/DDBJ databases">
        <title>Genomic Encyclopedia of Type Strains, Phase IV (KMG-IV): sequencing the most valuable type-strain genomes for metagenomic binning, comparative biology and taxonomic classification.</title>
        <authorList>
            <person name="Goeker M."/>
        </authorList>
    </citation>
    <scope>NUCLEOTIDE SEQUENCE [LARGE SCALE GENOMIC DNA]</scope>
    <source>
        <strain evidence="2 3">DSM 24176</strain>
    </source>
</reference>
<keyword evidence="1" id="KW-0812">Transmembrane</keyword>
<sequence>MEKFQLNNLKHSGIGVLSTIMAGISLVTFITIIIIMRMNHLLNTSTLLLMGWLGIGSLIVSTIGFFFGIIGLFQKETFKRYSVIGIVGNGILTGIYLTFLIIGFNG</sequence>
<accession>A0A4R1MFL6</accession>
<feature type="transmembrane region" description="Helical" evidence="1">
    <location>
        <begin position="81"/>
        <end position="104"/>
    </location>
</feature>
<feature type="transmembrane region" description="Helical" evidence="1">
    <location>
        <begin position="47"/>
        <end position="69"/>
    </location>
</feature>
<dbReference type="AlphaFoldDB" id="A0A4R1MFL6"/>
<keyword evidence="1" id="KW-1133">Transmembrane helix</keyword>
<evidence type="ECO:0000313" key="2">
    <source>
        <dbReference type="EMBL" id="TCK90532.1"/>
    </source>
</evidence>
<keyword evidence="1" id="KW-0472">Membrane</keyword>
<keyword evidence="3" id="KW-1185">Reference proteome</keyword>
<dbReference type="EMBL" id="SMGQ01000015">
    <property type="protein sequence ID" value="TCK90532.1"/>
    <property type="molecule type" value="Genomic_DNA"/>
</dbReference>
<evidence type="ECO:0000256" key="1">
    <source>
        <dbReference type="SAM" id="Phobius"/>
    </source>
</evidence>
<protein>
    <submittedName>
        <fullName evidence="2">Uncharacterized protein</fullName>
    </submittedName>
</protein>
<dbReference type="OrthoDB" id="9969245at2"/>
<comment type="caution">
    <text evidence="2">The sequence shown here is derived from an EMBL/GenBank/DDBJ whole genome shotgun (WGS) entry which is preliminary data.</text>
</comment>
<proteinExistence type="predicted"/>
<name>A0A4R1MFL6_9FIRM</name>
<feature type="transmembrane region" description="Helical" evidence="1">
    <location>
        <begin position="12"/>
        <end position="35"/>
    </location>
</feature>
<organism evidence="2 3">
    <name type="scientific">Natranaerovirga hydrolytica</name>
    <dbReference type="NCBI Taxonomy" id="680378"/>
    <lineage>
        <taxon>Bacteria</taxon>
        <taxon>Bacillati</taxon>
        <taxon>Bacillota</taxon>
        <taxon>Clostridia</taxon>
        <taxon>Lachnospirales</taxon>
        <taxon>Natranaerovirgaceae</taxon>
        <taxon>Natranaerovirga</taxon>
    </lineage>
</organism>